<evidence type="ECO:0000259" key="2">
    <source>
        <dbReference type="Pfam" id="PF03787"/>
    </source>
</evidence>
<dbReference type="CDD" id="cd09726">
    <property type="entry name" value="RAMP_I_III"/>
    <property type="match status" value="1"/>
</dbReference>
<keyword evidence="4" id="KW-1185">Reference proteome</keyword>
<sequence>MEYEVRIKTESPLCLNSGKADVNVDADIVHDALGLPYFPGKRLRGLLYESAVEVVEMAELCEKNFVERKTVEELFNKRADSTVELIVPNFHLEDYQDMAKEWKYLQSTFSGLIRPESVLQTYTSIRFQTALDTDGTAKETSLRNIRVLDSDLTFVGKIQVNGGENRHDQALALAVSNLRRAGMNRNRGFGRLACTMKKQDTLFNQIFSKRGRR</sequence>
<evidence type="ECO:0000313" key="4">
    <source>
        <dbReference type="Proteomes" id="UP001206692"/>
    </source>
</evidence>
<dbReference type="InterPro" id="IPR052216">
    <property type="entry name" value="CRISPR_Csm3_endoribonuclease"/>
</dbReference>
<comment type="caution">
    <text evidence="3">The sequence shown here is derived from an EMBL/GenBank/DDBJ whole genome shotgun (WGS) entry which is preliminary data.</text>
</comment>
<dbReference type="RefSeq" id="WP_062412444.1">
    <property type="nucleotide sequence ID" value="NZ_JAJCIO010000006.1"/>
</dbReference>
<dbReference type="Proteomes" id="UP001206692">
    <property type="component" value="Unassembled WGS sequence"/>
</dbReference>
<reference evidence="3 4" key="1">
    <citation type="submission" date="2022-06" db="EMBL/GenBank/DDBJ databases">
        <title>Isolation of gut microbiota from human fecal samples.</title>
        <authorList>
            <person name="Pamer E.G."/>
            <person name="Barat B."/>
            <person name="Waligurski E."/>
            <person name="Medina S."/>
            <person name="Paddock L."/>
            <person name="Mostad J."/>
        </authorList>
    </citation>
    <scope>NUCLEOTIDE SEQUENCE [LARGE SCALE GENOMIC DNA]</scope>
    <source>
        <strain evidence="3 4">DFI.1.1</strain>
    </source>
</reference>
<dbReference type="Pfam" id="PF03787">
    <property type="entry name" value="RAMPs"/>
    <property type="match status" value="1"/>
</dbReference>
<keyword evidence="1" id="KW-0051">Antiviral defense</keyword>
<proteinExistence type="predicted"/>
<dbReference type="EMBL" id="JANGEW010000015">
    <property type="protein sequence ID" value="MCQ5343080.1"/>
    <property type="molecule type" value="Genomic_DNA"/>
</dbReference>
<evidence type="ECO:0000256" key="1">
    <source>
        <dbReference type="ARBA" id="ARBA00023118"/>
    </source>
</evidence>
<name>A0ABT1ST71_9FIRM</name>
<dbReference type="InterPro" id="IPR005537">
    <property type="entry name" value="RAMP_III_fam"/>
</dbReference>
<accession>A0ABT1ST71</accession>
<protein>
    <submittedName>
        <fullName evidence="3">RAMP superfamily CRISPR-associated protein</fullName>
    </submittedName>
</protein>
<organism evidence="3 4">
    <name type="scientific">Megasphaera massiliensis</name>
    <dbReference type="NCBI Taxonomy" id="1232428"/>
    <lineage>
        <taxon>Bacteria</taxon>
        <taxon>Bacillati</taxon>
        <taxon>Bacillota</taxon>
        <taxon>Negativicutes</taxon>
        <taxon>Veillonellales</taxon>
        <taxon>Veillonellaceae</taxon>
        <taxon>Megasphaera</taxon>
    </lineage>
</organism>
<dbReference type="PANTHER" id="PTHR35579:SF3">
    <property type="entry name" value="CRISPR SYSTEM CMS ENDORIBONUCLEASE CSM3"/>
    <property type="match status" value="1"/>
</dbReference>
<gene>
    <name evidence="3" type="ORF">NE675_08610</name>
</gene>
<dbReference type="PANTHER" id="PTHR35579">
    <property type="entry name" value="CRISPR SYSTEM CMS ENDORIBONUCLEASE CSM3"/>
    <property type="match status" value="1"/>
</dbReference>
<evidence type="ECO:0000313" key="3">
    <source>
        <dbReference type="EMBL" id="MCQ5343080.1"/>
    </source>
</evidence>
<feature type="domain" description="CRISPR type III-associated protein" evidence="2">
    <location>
        <begin position="6"/>
        <end position="192"/>
    </location>
</feature>